<name>A0ABU7G2Y0_9ALTE</name>
<gene>
    <name evidence="1" type="ORF">SNR37_003180</name>
</gene>
<accession>A0ABU7G2Y0</accession>
<organism evidence="1 2">
    <name type="scientific">Agarivorans aestuarii</name>
    <dbReference type="NCBI Taxonomy" id="1563703"/>
    <lineage>
        <taxon>Bacteria</taxon>
        <taxon>Pseudomonadati</taxon>
        <taxon>Pseudomonadota</taxon>
        <taxon>Gammaproteobacteria</taxon>
        <taxon>Alteromonadales</taxon>
        <taxon>Alteromonadaceae</taxon>
        <taxon>Agarivorans</taxon>
    </lineage>
</organism>
<protein>
    <submittedName>
        <fullName evidence="1">Uncharacterized protein</fullName>
    </submittedName>
</protein>
<evidence type="ECO:0000313" key="1">
    <source>
        <dbReference type="EMBL" id="MEE1673753.1"/>
    </source>
</evidence>
<reference evidence="2" key="1">
    <citation type="submission" date="2023-07" db="EMBL/GenBank/DDBJ databases">
        <title>Draft genome sequence of Agarivorans aestuarii strain ZMCS4, a CAZymes producing bacteria isolated from the marine brown algae Clodostephus spongiosus.</title>
        <authorList>
            <person name="Lorente B."/>
            <person name="Cabral C."/>
            <person name="Frias J."/>
            <person name="Faria J."/>
            <person name="Toubarro D."/>
        </authorList>
    </citation>
    <scope>NUCLEOTIDE SEQUENCE [LARGE SCALE GENOMIC DNA]</scope>
    <source>
        <strain evidence="2">ZMCS4</strain>
    </source>
</reference>
<dbReference type="Proteomes" id="UP001310248">
    <property type="component" value="Unassembled WGS sequence"/>
</dbReference>
<dbReference type="RefSeq" id="WP_329775000.1">
    <property type="nucleotide sequence ID" value="NZ_JAYDYW010000006.1"/>
</dbReference>
<evidence type="ECO:0000313" key="2">
    <source>
        <dbReference type="Proteomes" id="UP001310248"/>
    </source>
</evidence>
<proteinExistence type="predicted"/>
<dbReference type="EMBL" id="JAYDYW010000006">
    <property type="protein sequence ID" value="MEE1673753.1"/>
    <property type="molecule type" value="Genomic_DNA"/>
</dbReference>
<keyword evidence="2" id="KW-1185">Reference proteome</keyword>
<comment type="caution">
    <text evidence="1">The sequence shown here is derived from an EMBL/GenBank/DDBJ whole genome shotgun (WGS) entry which is preliminary data.</text>
</comment>
<sequence length="109" mass="12372">MNIASFGTVSYSLLLSSGVSYWAYCSIKQKELIYGYDGGDFQFAFSLDDARTFGGEVFEINGQQLSIEYNQEHEFAYLVGENGEQLPTHNGLFRMVWSHWFSETITLNG</sequence>